<dbReference type="STRING" id="145388.A0A0D2MWK0"/>
<dbReference type="SUPFAM" id="SSF50978">
    <property type="entry name" value="WD40 repeat-like"/>
    <property type="match status" value="1"/>
</dbReference>
<dbReference type="KEGG" id="mng:MNEG_9338"/>
<dbReference type="EMBL" id="KK102120">
    <property type="protein sequence ID" value="KIY98625.1"/>
    <property type="molecule type" value="Genomic_DNA"/>
</dbReference>
<dbReference type="OrthoDB" id="534245at2759"/>
<gene>
    <name evidence="2" type="ORF">MNEG_9338</name>
</gene>
<reference evidence="2 3" key="1">
    <citation type="journal article" date="2013" name="BMC Genomics">
        <title>Reconstruction of the lipid metabolism for the microalga Monoraphidium neglectum from its genome sequence reveals characteristics suitable for biofuel production.</title>
        <authorList>
            <person name="Bogen C."/>
            <person name="Al-Dilaimi A."/>
            <person name="Albersmeier A."/>
            <person name="Wichmann J."/>
            <person name="Grundmann M."/>
            <person name="Rupp O."/>
            <person name="Lauersen K.J."/>
            <person name="Blifernez-Klassen O."/>
            <person name="Kalinowski J."/>
            <person name="Goesmann A."/>
            <person name="Mussgnug J.H."/>
            <person name="Kruse O."/>
        </authorList>
    </citation>
    <scope>NUCLEOTIDE SEQUENCE [LARGE SCALE GENOMIC DNA]</scope>
    <source>
        <strain evidence="2 3">SAG 48.87</strain>
    </source>
</reference>
<proteinExistence type="predicted"/>
<feature type="region of interest" description="Disordered" evidence="1">
    <location>
        <begin position="371"/>
        <end position="394"/>
    </location>
</feature>
<dbReference type="RefSeq" id="XP_013897645.1">
    <property type="nucleotide sequence ID" value="XM_014042191.1"/>
</dbReference>
<evidence type="ECO:0000313" key="3">
    <source>
        <dbReference type="Proteomes" id="UP000054498"/>
    </source>
</evidence>
<evidence type="ECO:0000313" key="2">
    <source>
        <dbReference type="EMBL" id="KIY98625.1"/>
    </source>
</evidence>
<dbReference type="AlphaFoldDB" id="A0A0D2MWK0"/>
<dbReference type="Gene3D" id="2.130.10.10">
    <property type="entry name" value="YVTN repeat-like/Quinoprotein amine dehydrogenase"/>
    <property type="match status" value="1"/>
</dbReference>
<dbReference type="Proteomes" id="UP000054498">
    <property type="component" value="Unassembled WGS sequence"/>
</dbReference>
<organism evidence="2 3">
    <name type="scientific">Monoraphidium neglectum</name>
    <dbReference type="NCBI Taxonomy" id="145388"/>
    <lineage>
        <taxon>Eukaryota</taxon>
        <taxon>Viridiplantae</taxon>
        <taxon>Chlorophyta</taxon>
        <taxon>core chlorophytes</taxon>
        <taxon>Chlorophyceae</taxon>
        <taxon>CS clade</taxon>
        <taxon>Sphaeropleales</taxon>
        <taxon>Selenastraceae</taxon>
        <taxon>Monoraphidium</taxon>
    </lineage>
</organism>
<protein>
    <submittedName>
        <fullName evidence="2">Uncharacterized protein</fullName>
    </submittedName>
</protein>
<dbReference type="PANTHER" id="PTHR47467">
    <property type="entry name" value="OS01G0867200 PROTEIN"/>
    <property type="match status" value="1"/>
</dbReference>
<name>A0A0D2MWK0_9CHLO</name>
<dbReference type="InterPro" id="IPR036322">
    <property type="entry name" value="WD40_repeat_dom_sf"/>
</dbReference>
<dbReference type="GeneID" id="25742213"/>
<dbReference type="PANTHER" id="PTHR47467:SF1">
    <property type="entry name" value="WD40 REPEAT-CONTAINING PROTEIN"/>
    <property type="match status" value="1"/>
</dbReference>
<keyword evidence="3" id="KW-1185">Reference proteome</keyword>
<dbReference type="InterPro" id="IPR015943">
    <property type="entry name" value="WD40/YVTN_repeat-like_dom_sf"/>
</dbReference>
<sequence length="449" mass="44876">MSAGLQDKLSPGAMHACRIAAVLPQQGDQQLFASVFASGTSVYWHSAQAAGCISGRVGKEGVVIPARAAGTPAQRLGELRHAGEVQSLAVRQLEEGRLMLATVDAYGRGTLSRIAIEQQQAAPTSALADAAAADGGEPLLLQPAAGARVEEGGWAGVAFSRAGPLALAAARGFARDVAVYEGAARVRTLRASAQPYAIEFLPAGLAGGGAAALALAETHVVRAPGPASGPALGLRASRRRGGAVSIWDVRAGERGGCVQRVAAAAPGSPLYALGWCEAQGGLLGAAGAERAVQMIDPRRWRCTDKWTGATRQAVHHISFLESNPLYVCASGLDSEVVCGSWGKPPPPVAVRPYGTAAVHAAATAAAAEAPAAAAAAPRPPAADDEDGPRAGGGAFSFRGDARWLGVTKAAGADVLAGLSASGAVVYAQIARGAAAGQPEGPGAAAGQAG</sequence>
<evidence type="ECO:0000256" key="1">
    <source>
        <dbReference type="SAM" id="MobiDB-lite"/>
    </source>
</evidence>
<accession>A0A0D2MWK0</accession>